<dbReference type="Proteomes" id="UP000760494">
    <property type="component" value="Unassembled WGS sequence"/>
</dbReference>
<organism evidence="1 2">
    <name type="scientific">Fusarium fujikuroi</name>
    <name type="common">Bakanae and foot rot disease fungus</name>
    <name type="synonym">Gibberella fujikuroi</name>
    <dbReference type="NCBI Taxonomy" id="5127"/>
    <lineage>
        <taxon>Eukaryota</taxon>
        <taxon>Fungi</taxon>
        <taxon>Dikarya</taxon>
        <taxon>Ascomycota</taxon>
        <taxon>Pezizomycotina</taxon>
        <taxon>Sordariomycetes</taxon>
        <taxon>Hypocreomycetidae</taxon>
        <taxon>Hypocreales</taxon>
        <taxon>Nectriaceae</taxon>
        <taxon>Fusarium</taxon>
        <taxon>Fusarium fujikuroi species complex</taxon>
    </lineage>
</organism>
<protein>
    <submittedName>
        <fullName evidence="1">Uncharacterized protein</fullName>
    </submittedName>
</protein>
<reference evidence="1" key="1">
    <citation type="submission" date="2019-05" db="EMBL/GenBank/DDBJ databases">
        <authorList>
            <person name="Piombo E."/>
        </authorList>
    </citation>
    <scope>NUCLEOTIDE SEQUENCE</scope>
    <source>
        <strain evidence="1">C2S</strain>
    </source>
</reference>
<dbReference type="EMBL" id="CABFJX010000001">
    <property type="protein sequence ID" value="VTT55194.1"/>
    <property type="molecule type" value="Genomic_DNA"/>
</dbReference>
<dbReference type="AlphaFoldDB" id="A0A9Q9RD91"/>
<accession>A0A9Q9RD91</accession>
<gene>
    <name evidence="1" type="ORF">C2S_85</name>
</gene>
<name>A0A9Q9RD91_FUSFU</name>
<evidence type="ECO:0000313" key="2">
    <source>
        <dbReference type="Proteomes" id="UP000760494"/>
    </source>
</evidence>
<evidence type="ECO:0000313" key="1">
    <source>
        <dbReference type="EMBL" id="VTT55194.1"/>
    </source>
</evidence>
<sequence>MSQFEGPKLTIKRSVPLLQKLHDAHVHKVLPQNIERMGAEFVGYGSIARRSRELAEWHRNSDYSIVHPPNSKIPWNVPGHVPAGLRVLKTQKYEVQGEISVTCAAKYLSFASEADFLSYVDIVVPDIVGPAIDIMHYHGRREKDKINTYSDTSFALLLSAQNQDLIDHTQNQKVHSVRLRSELSPYTNEPMRLLEFFRENTAVREWLATLATLLTEPKLILTNIPVPPGCIVEREEYLRRPLFILPHAVQIIVFAPPEDGSYHSTDTYGRRFPLGFPRPSPNDEKAFGEYILDNLYRALILQHFLFRQRSDGMNEKRYRDPLSISPTEAEAPWLGYSVGSKVSAVARSFIIRLQREIQHRIVELASSPKVTPTLLNRPKELRRYSKVQSTWEDSILALKLSSRLTYRFAIAEQNIEGVVDQRAVFRMSLDIDTLRVFDMGLPDFRTATGISVLPVRKLLSISKMSFYRRATDRDTMWRFESPLGEALDLEKLPKLEEFSVIFPNVAGYWMIEGLQRVRTQTDVPDSAHTGIKWQFNTGLYPVPSWKGRSHDSHFNGSEKPYMHPDAPILKEAIPYVGHWGYEHSPGAIGGYWASFQYFEKTKDVYFGPLSWKEVQPLFFNEDHTPRFVAKLRIVRQGTTPPTGWIKVEQERPGDPKWKHQLLDTWKSVWYTLNGRRCLDYLDELSEPCPYYLRQR</sequence>
<comment type="caution">
    <text evidence="1">The sequence shown here is derived from an EMBL/GenBank/DDBJ whole genome shotgun (WGS) entry which is preliminary data.</text>
</comment>
<proteinExistence type="predicted"/>